<evidence type="ECO:0000313" key="1">
    <source>
        <dbReference type="EMBL" id="CAB4121817.1"/>
    </source>
</evidence>
<sequence>MNQQAQDEFEQELAHALDQIERGYITSEYMAIIRYACNMPKPKKDLVFDFNEII</sequence>
<reference evidence="1" key="1">
    <citation type="submission" date="2020-04" db="EMBL/GenBank/DDBJ databases">
        <authorList>
            <person name="Chiriac C."/>
            <person name="Salcher M."/>
            <person name="Ghai R."/>
            <person name="Kavagutti S V."/>
        </authorList>
    </citation>
    <scope>NUCLEOTIDE SEQUENCE</scope>
</reference>
<organism evidence="1">
    <name type="scientific">uncultured Caudovirales phage</name>
    <dbReference type="NCBI Taxonomy" id="2100421"/>
    <lineage>
        <taxon>Viruses</taxon>
        <taxon>Duplodnaviria</taxon>
        <taxon>Heunggongvirae</taxon>
        <taxon>Uroviricota</taxon>
        <taxon>Caudoviricetes</taxon>
        <taxon>Peduoviridae</taxon>
        <taxon>Maltschvirus</taxon>
        <taxon>Maltschvirus maltsch</taxon>
    </lineage>
</organism>
<proteinExistence type="predicted"/>
<name>A0A6J5KLL9_9CAUD</name>
<protein>
    <submittedName>
        <fullName evidence="1">Uncharacterized protein</fullName>
    </submittedName>
</protein>
<dbReference type="EMBL" id="LR796156">
    <property type="protein sequence ID" value="CAB4121817.1"/>
    <property type="molecule type" value="Genomic_DNA"/>
</dbReference>
<accession>A0A6J5KLL9</accession>
<gene>
    <name evidence="1" type="ORF">UFOVP20_11</name>
</gene>